<dbReference type="InterPro" id="IPR050807">
    <property type="entry name" value="TransReg_Diox_bact_type"/>
</dbReference>
<reference evidence="7" key="4">
    <citation type="journal article" date="2019" name="Int. J. Syst. Evol. Microbiol.">
        <title>The Global Catalogue of Microorganisms (GCM) 10K type strain sequencing project: providing services to taxonomists for standard genome sequencing and annotation.</title>
        <authorList>
            <consortium name="The Broad Institute Genomics Platform"/>
            <consortium name="The Broad Institute Genome Sequencing Center for Infectious Disease"/>
            <person name="Wu L."/>
            <person name="Ma J."/>
        </authorList>
    </citation>
    <scope>NUCLEOTIDE SEQUENCE [LARGE SCALE GENOMIC DNA]</scope>
    <source>
        <strain evidence="7">CGMCC 1.12707</strain>
    </source>
</reference>
<reference evidence="4" key="5">
    <citation type="submission" date="2024-05" db="EMBL/GenBank/DDBJ databases">
        <authorList>
            <person name="Sun Q."/>
            <person name="Zhou Y."/>
        </authorList>
    </citation>
    <scope>NUCLEOTIDE SEQUENCE</scope>
    <source>
        <strain evidence="4">CGMCC 1.12707</strain>
    </source>
</reference>
<dbReference type="RefSeq" id="WP_072931742.1">
    <property type="nucleotide sequence ID" value="NZ_BMFL01000005.1"/>
</dbReference>
<dbReference type="Gene3D" id="1.10.260.40">
    <property type="entry name" value="lambda repressor-like DNA-binding domains"/>
    <property type="match status" value="1"/>
</dbReference>
<evidence type="ECO:0000259" key="3">
    <source>
        <dbReference type="PROSITE" id="PS50943"/>
    </source>
</evidence>
<name>A0A1M6Y8H7_9FLAO</name>
<dbReference type="AlphaFoldDB" id="A0A1M6Y8H7"/>
<dbReference type="PANTHER" id="PTHR46797:SF1">
    <property type="entry name" value="METHYLPHOSPHONATE SYNTHASE"/>
    <property type="match status" value="1"/>
</dbReference>
<evidence type="ECO:0000256" key="1">
    <source>
        <dbReference type="ARBA" id="ARBA00007227"/>
    </source>
</evidence>
<reference evidence="6" key="3">
    <citation type="submission" date="2016-11" db="EMBL/GenBank/DDBJ databases">
        <authorList>
            <person name="Varghese N."/>
            <person name="Submissions S."/>
        </authorList>
    </citation>
    <scope>NUCLEOTIDE SEQUENCE [LARGE SCALE GENOMIC DNA]</scope>
    <source>
        <strain evidence="6">DSM 27989</strain>
    </source>
</reference>
<dbReference type="STRING" id="1434701.SAMN05443634_106139"/>
<dbReference type="EMBL" id="FRBH01000006">
    <property type="protein sequence ID" value="SHL14590.1"/>
    <property type="molecule type" value="Genomic_DNA"/>
</dbReference>
<comment type="similarity">
    <text evidence="1">Belongs to the short-chain fatty acyl-CoA assimilation regulator (ScfR) family.</text>
</comment>
<evidence type="ECO:0000256" key="2">
    <source>
        <dbReference type="ARBA" id="ARBA00023125"/>
    </source>
</evidence>
<dbReference type="InterPro" id="IPR010982">
    <property type="entry name" value="Lambda_DNA-bd_dom_sf"/>
</dbReference>
<dbReference type="InterPro" id="IPR001387">
    <property type="entry name" value="Cro/C1-type_HTH"/>
</dbReference>
<dbReference type="GO" id="GO:0003700">
    <property type="term" value="F:DNA-binding transcription factor activity"/>
    <property type="evidence" value="ECO:0007669"/>
    <property type="project" value="TreeGrafter"/>
</dbReference>
<dbReference type="SMART" id="SM00530">
    <property type="entry name" value="HTH_XRE"/>
    <property type="match status" value="1"/>
</dbReference>
<gene>
    <name evidence="4" type="ORF">GCM10010984_08450</name>
    <name evidence="5" type="ORF">SAMN05443634_106139</name>
</gene>
<dbReference type="CDD" id="cd00093">
    <property type="entry name" value="HTH_XRE"/>
    <property type="match status" value="1"/>
</dbReference>
<dbReference type="PANTHER" id="PTHR46797">
    <property type="entry name" value="HTH-TYPE TRANSCRIPTIONAL REGULATOR"/>
    <property type="match status" value="1"/>
</dbReference>
<proteinExistence type="inferred from homology"/>
<dbReference type="SUPFAM" id="SSF47413">
    <property type="entry name" value="lambda repressor-like DNA-binding domains"/>
    <property type="match status" value="1"/>
</dbReference>
<feature type="domain" description="HTH cro/C1-type" evidence="3">
    <location>
        <begin position="14"/>
        <end position="68"/>
    </location>
</feature>
<reference evidence="5" key="2">
    <citation type="submission" date="2016-11" db="EMBL/GenBank/DDBJ databases">
        <authorList>
            <person name="Jaros S."/>
            <person name="Januszkiewicz K."/>
            <person name="Wedrychowicz H."/>
        </authorList>
    </citation>
    <scope>NUCLEOTIDE SEQUENCE [LARGE SCALE GENOMIC DNA]</scope>
    <source>
        <strain evidence="5">DSM 27989</strain>
    </source>
</reference>
<dbReference type="Proteomes" id="UP000184120">
    <property type="component" value="Unassembled WGS sequence"/>
</dbReference>
<evidence type="ECO:0000313" key="6">
    <source>
        <dbReference type="Proteomes" id="UP000184120"/>
    </source>
</evidence>
<dbReference type="EMBL" id="BMFL01000005">
    <property type="protein sequence ID" value="GGE93131.1"/>
    <property type="molecule type" value="Genomic_DNA"/>
</dbReference>
<dbReference type="Pfam" id="PF06114">
    <property type="entry name" value="Peptidase_M78"/>
    <property type="match status" value="1"/>
</dbReference>
<dbReference type="Proteomes" id="UP000650994">
    <property type="component" value="Unassembled WGS sequence"/>
</dbReference>
<protein>
    <submittedName>
        <fullName evidence="4">Transcriptional regulator</fullName>
    </submittedName>
</protein>
<organism evidence="5 6">
    <name type="scientific">Chishuiella changwenlii</name>
    <dbReference type="NCBI Taxonomy" id="1434701"/>
    <lineage>
        <taxon>Bacteria</taxon>
        <taxon>Pseudomonadati</taxon>
        <taxon>Bacteroidota</taxon>
        <taxon>Flavobacteriia</taxon>
        <taxon>Flavobacteriales</taxon>
        <taxon>Weeksellaceae</taxon>
        <taxon>Chishuiella</taxon>
    </lineage>
</organism>
<reference evidence="4" key="1">
    <citation type="journal article" date="2014" name="Int. J. Syst. Evol. Microbiol.">
        <title>Complete genome of a new Firmicutes species belonging to the dominant human colonic microbiota ('Ruminococcus bicirculans') reveals two chromosomes and a selective capacity to utilize plant glucans.</title>
        <authorList>
            <consortium name="NISC Comparative Sequencing Program"/>
            <person name="Wegmann U."/>
            <person name="Louis P."/>
            <person name="Goesmann A."/>
            <person name="Henrissat B."/>
            <person name="Duncan S.H."/>
            <person name="Flint H.J."/>
        </authorList>
    </citation>
    <scope>NUCLEOTIDE SEQUENCE</scope>
    <source>
        <strain evidence="4">CGMCC 1.12707</strain>
    </source>
</reference>
<keyword evidence="2" id="KW-0238">DNA-binding</keyword>
<evidence type="ECO:0000313" key="4">
    <source>
        <dbReference type="EMBL" id="GGE93131.1"/>
    </source>
</evidence>
<dbReference type="PROSITE" id="PS50943">
    <property type="entry name" value="HTH_CROC1"/>
    <property type="match status" value="1"/>
</dbReference>
<accession>A0A1M6Y8H7</accession>
<dbReference type="OrthoDB" id="833147at2"/>
<dbReference type="Pfam" id="PF01381">
    <property type="entry name" value="HTH_3"/>
    <property type="match status" value="1"/>
</dbReference>
<dbReference type="GO" id="GO:0003677">
    <property type="term" value="F:DNA binding"/>
    <property type="evidence" value="ECO:0007669"/>
    <property type="project" value="UniProtKB-KW"/>
</dbReference>
<sequence length="500" mass="58481">MQEEYIKLIFGLKLKQIRTSKDLSLFKLSKLTGLSKSYLNEIEKGKKYPKTDKIVALADAFEVPYDELVSLKLDKNLAPVAEILQSNLLQEIPLDIFGIEERDLIEIISNAPMKVNAFISTLIEIGNNYNLTKESFFLASLRSFQEANDNYFPEIEKAAKNFLREYMVDADECVSNESIEEILKEEYHYTIAYKDFNDFGFKDLAKLRSIFIKEKKLLYINITSDKDQQRFILAKELGYNYLNLTERLYTFSWASFETFDQLLNNFYASYFAGALLLPEEKLLEDMRELFNLEEHDLSKFQEILGKYTESPETIYQRMTNLLPKHFNIRDLFFLRLSTKKGSNSFKLTKELHLNQQQSPQANETDEHYCRRWVSLNVLKKLETEEDGVHETSAQISIYPYNNNQKYYVISSGTKDPFNPDYLRSVTIGVLYKSAQRKIKFMNDSTIPIREVAVTCENCGMKDCSERAAEPFRFEKDIRNKRLNVIINDFIKEQSKLEISN</sequence>
<dbReference type="GO" id="GO:0005829">
    <property type="term" value="C:cytosol"/>
    <property type="evidence" value="ECO:0007669"/>
    <property type="project" value="TreeGrafter"/>
</dbReference>
<evidence type="ECO:0000313" key="7">
    <source>
        <dbReference type="Proteomes" id="UP000650994"/>
    </source>
</evidence>
<dbReference type="InterPro" id="IPR010359">
    <property type="entry name" value="IrrE_HExxH"/>
</dbReference>
<keyword evidence="7" id="KW-1185">Reference proteome</keyword>
<evidence type="ECO:0000313" key="5">
    <source>
        <dbReference type="EMBL" id="SHL14590.1"/>
    </source>
</evidence>